<name>A0A0C2IDN9_THEKT</name>
<reference evidence="1 2" key="1">
    <citation type="journal article" date="2014" name="Genome Biol. Evol.">
        <title>The genome of the myxosporean Thelohanellus kitauei shows adaptations to nutrient acquisition within its fish host.</title>
        <authorList>
            <person name="Yang Y."/>
            <person name="Xiong J."/>
            <person name="Zhou Z."/>
            <person name="Huo F."/>
            <person name="Miao W."/>
            <person name="Ran C."/>
            <person name="Liu Y."/>
            <person name="Zhang J."/>
            <person name="Feng J."/>
            <person name="Wang M."/>
            <person name="Wang M."/>
            <person name="Wang L."/>
            <person name="Yao B."/>
        </authorList>
    </citation>
    <scope>NUCLEOTIDE SEQUENCE [LARGE SCALE GENOMIC DNA]</scope>
    <source>
        <strain evidence="1">Wuqing</strain>
    </source>
</reference>
<protein>
    <submittedName>
        <fullName evidence="1">Uncharacterized protein</fullName>
    </submittedName>
</protein>
<dbReference type="EMBL" id="JWZT01004669">
    <property type="protein sequence ID" value="KII63433.1"/>
    <property type="molecule type" value="Genomic_DNA"/>
</dbReference>
<comment type="caution">
    <text evidence="1">The sequence shown here is derived from an EMBL/GenBank/DDBJ whole genome shotgun (WGS) entry which is preliminary data.</text>
</comment>
<evidence type="ECO:0000313" key="2">
    <source>
        <dbReference type="Proteomes" id="UP000031668"/>
    </source>
</evidence>
<sequence length="296" mass="33050">MTKRVSSGNTRQADQPSRLATLCHGIPNVAFATPKCGCLAPENPCGTEFKGNLNNFFSAPVDNVGRPPARGRRRTFGLSHTKTCPQFQISKNPDATPYISFSTDISNHHATQLVPVIIQYFAPSKRIQVKLLDVHEEFMGICCGAHILRNAMQTATDFLPFEVEQKWKSSTVFANLTASKTRNFLTTTQPGVGLLCLLMNIERQPNKVEKNCGVTKQQLNHFVNNVILFYDTHRTPTWSEVDAANDMVTINDVRSRTAKDNRLFDQAIGVARYVTTDMSELRRSLKLTLAKGGQKY</sequence>
<accession>A0A0C2IDN9</accession>
<organism evidence="1 2">
    <name type="scientific">Thelohanellus kitauei</name>
    <name type="common">Myxosporean</name>
    <dbReference type="NCBI Taxonomy" id="669202"/>
    <lineage>
        <taxon>Eukaryota</taxon>
        <taxon>Metazoa</taxon>
        <taxon>Cnidaria</taxon>
        <taxon>Myxozoa</taxon>
        <taxon>Myxosporea</taxon>
        <taxon>Bivalvulida</taxon>
        <taxon>Platysporina</taxon>
        <taxon>Myxobolidae</taxon>
        <taxon>Thelohanellus</taxon>
    </lineage>
</organism>
<dbReference type="Proteomes" id="UP000031668">
    <property type="component" value="Unassembled WGS sequence"/>
</dbReference>
<dbReference type="OrthoDB" id="7971529at2759"/>
<evidence type="ECO:0000313" key="1">
    <source>
        <dbReference type="EMBL" id="KII63433.1"/>
    </source>
</evidence>
<gene>
    <name evidence="1" type="ORF">RF11_02242</name>
</gene>
<keyword evidence="2" id="KW-1185">Reference proteome</keyword>
<dbReference type="AlphaFoldDB" id="A0A0C2IDN9"/>
<proteinExistence type="predicted"/>